<dbReference type="Proteomes" id="UP000051677">
    <property type="component" value="Unassembled WGS sequence"/>
</dbReference>
<evidence type="ECO:0000313" key="2">
    <source>
        <dbReference type="EMBL" id="KQH79999.1"/>
    </source>
</evidence>
<name>A0A0Q2MJP1_MYCGO</name>
<dbReference type="OrthoDB" id="5148566at2"/>
<proteinExistence type="predicted"/>
<dbReference type="InterPro" id="IPR019292">
    <property type="entry name" value="McrC"/>
</dbReference>
<gene>
    <name evidence="2" type="ORF">AO501_07535</name>
</gene>
<evidence type="ECO:0000256" key="1">
    <source>
        <dbReference type="SAM" id="MobiDB-lite"/>
    </source>
</evidence>
<dbReference type="PANTHER" id="PTHR38733:SF1">
    <property type="entry name" value="TYPE IV METHYL-DIRECTED RESTRICTION ENZYME ECOKMCRBC"/>
    <property type="match status" value="1"/>
</dbReference>
<feature type="region of interest" description="Disordered" evidence="1">
    <location>
        <begin position="426"/>
        <end position="447"/>
    </location>
</feature>
<sequence>MSEPVIFQDLSPRTSANPSEDAWLARLATRLREQDHVLRLAGWGTRVDHEDEAALSRGSDGNWWAGRYIGELRFEDREIRIEPRLGIEVIGAWLALALNVTVVPRSATSGTRAPLIVEVIDRVWSAAVADAARHGTPRLRRLTRHDELFMRGRLDVAGTSKHRRAGSPLVTTVRHDRDLDNPVAQVIVLADRALRSLQPFKPTWRPATTGSVLAQLRGVVGARPDLPTSAALRRVRYTPISRRFEGVAQLSYEIAKRRGYLTSASAADLSGVLIDVAELWELFLLHAARRAFGATRVAHGTAEHQGTHLLRSHAKPEIHMGRLKPDIVVHDSGGRVCAVIDAKYKRLRSWSGNPSGVDRGDLYQLAAYLAGHDADLGVLAYPAHDQDDALAHSAGPWVTTAGQTARFERIPVVAEHAAQALSAVAAGRPSARDDQTPVGVPTRVGSW</sequence>
<dbReference type="RefSeq" id="WP_055577123.1">
    <property type="nucleotide sequence ID" value="NZ_LKTM01000052.1"/>
</dbReference>
<evidence type="ECO:0008006" key="4">
    <source>
        <dbReference type="Google" id="ProtNLM"/>
    </source>
</evidence>
<evidence type="ECO:0000313" key="3">
    <source>
        <dbReference type="Proteomes" id="UP000051677"/>
    </source>
</evidence>
<protein>
    <recommendedName>
        <fullName evidence="4">Restriction endonuclease</fullName>
    </recommendedName>
</protein>
<dbReference type="PANTHER" id="PTHR38733">
    <property type="entry name" value="PROTEIN MCRC"/>
    <property type="match status" value="1"/>
</dbReference>
<organism evidence="2 3">
    <name type="scientific">Mycobacterium gordonae</name>
    <dbReference type="NCBI Taxonomy" id="1778"/>
    <lineage>
        <taxon>Bacteria</taxon>
        <taxon>Bacillati</taxon>
        <taxon>Actinomycetota</taxon>
        <taxon>Actinomycetes</taxon>
        <taxon>Mycobacteriales</taxon>
        <taxon>Mycobacteriaceae</taxon>
        <taxon>Mycobacterium</taxon>
    </lineage>
</organism>
<accession>A0A0Q2MJP1</accession>
<dbReference type="AlphaFoldDB" id="A0A0Q2MJP1"/>
<dbReference type="Pfam" id="PF10117">
    <property type="entry name" value="McrBC"/>
    <property type="match status" value="1"/>
</dbReference>
<reference evidence="2 3" key="1">
    <citation type="submission" date="2015-10" db="EMBL/GenBank/DDBJ databases">
        <title>Mycobacterium gordonae draft genome assembly.</title>
        <authorList>
            <person name="Ustinova V."/>
            <person name="Smirnova T."/>
            <person name="Blagodatskikh K."/>
            <person name="Varlamov D."/>
            <person name="Larionova E."/>
            <person name="Chernousova L."/>
        </authorList>
    </citation>
    <scope>NUCLEOTIDE SEQUENCE [LARGE SCALE GENOMIC DNA]</scope>
    <source>
        <strain evidence="2 3">CTRI 14-8773</strain>
    </source>
</reference>
<comment type="caution">
    <text evidence="2">The sequence shown here is derived from an EMBL/GenBank/DDBJ whole genome shotgun (WGS) entry which is preliminary data.</text>
</comment>
<dbReference type="EMBL" id="LKTM01000052">
    <property type="protein sequence ID" value="KQH79999.1"/>
    <property type="molecule type" value="Genomic_DNA"/>
</dbReference>